<evidence type="ECO:0000256" key="5">
    <source>
        <dbReference type="ARBA" id="ARBA00022989"/>
    </source>
</evidence>
<evidence type="ECO:0000256" key="7">
    <source>
        <dbReference type="ARBA" id="ARBA00023065"/>
    </source>
</evidence>
<gene>
    <name evidence="12" type="ORF">M6D93_14870</name>
</gene>
<dbReference type="PANTHER" id="PTHR10110">
    <property type="entry name" value="SODIUM/HYDROGEN EXCHANGER"/>
    <property type="match status" value="1"/>
</dbReference>
<dbReference type="InterPro" id="IPR004705">
    <property type="entry name" value="Cation/H_exchanger_CPA1_bac"/>
</dbReference>
<keyword evidence="9 10" id="KW-0739">Sodium transport</keyword>
<feature type="transmembrane region" description="Helical" evidence="10">
    <location>
        <begin position="305"/>
        <end position="327"/>
    </location>
</feature>
<dbReference type="EMBL" id="CP097332">
    <property type="protein sequence ID" value="UQX87574.1"/>
    <property type="molecule type" value="Genomic_DNA"/>
</dbReference>
<keyword evidence="7 10" id="KW-0406">Ion transport</keyword>
<proteinExistence type="inferred from homology"/>
<evidence type="ECO:0000256" key="3">
    <source>
        <dbReference type="ARBA" id="ARBA00022475"/>
    </source>
</evidence>
<keyword evidence="8 10" id="KW-0472">Membrane</keyword>
<dbReference type="Gene3D" id="6.10.140.1330">
    <property type="match status" value="1"/>
</dbReference>
<keyword evidence="6 10" id="KW-0915">Sodium</keyword>
<evidence type="ECO:0000256" key="10">
    <source>
        <dbReference type="RuleBase" id="RU366002"/>
    </source>
</evidence>
<dbReference type="RefSeq" id="WP_249770227.1">
    <property type="nucleotide sequence ID" value="NZ_CP097332.1"/>
</dbReference>
<evidence type="ECO:0000256" key="9">
    <source>
        <dbReference type="ARBA" id="ARBA00023201"/>
    </source>
</evidence>
<dbReference type="PANTHER" id="PTHR10110:SF86">
    <property type="entry name" value="SODIUM_HYDROGEN EXCHANGER 7"/>
    <property type="match status" value="1"/>
</dbReference>
<reference evidence="12" key="1">
    <citation type="journal article" date="2018" name="Int. J. Syst. Evol. Microbiol.">
        <title>Jatrophihabitans telluris sp. nov., isolated from sediment soil of lava forest wetlands and the emended description of the genus Jatrophihabitans.</title>
        <authorList>
            <person name="Lee K.C."/>
            <person name="Suh M.K."/>
            <person name="Eom M.K."/>
            <person name="Kim K.K."/>
            <person name="Kim J.S."/>
            <person name="Kim D.S."/>
            <person name="Ko S.H."/>
            <person name="Shin Y.K."/>
            <person name="Lee J.S."/>
        </authorList>
    </citation>
    <scope>NUCLEOTIDE SEQUENCE</scope>
    <source>
        <strain evidence="12">N237</strain>
    </source>
</reference>
<evidence type="ECO:0000256" key="4">
    <source>
        <dbReference type="ARBA" id="ARBA00022692"/>
    </source>
</evidence>
<feature type="transmembrane region" description="Helical" evidence="10">
    <location>
        <begin position="83"/>
        <end position="103"/>
    </location>
</feature>
<dbReference type="Proteomes" id="UP001056336">
    <property type="component" value="Chromosome"/>
</dbReference>
<feature type="transmembrane region" description="Helical" evidence="10">
    <location>
        <begin position="155"/>
        <end position="173"/>
    </location>
</feature>
<sequence>MEQLGLVAAVILATAILIPVSSRINLPWPVLVTVFGILLAAIPQVPQVHVEPQFILPVVLPPLLYATARRTSWRQWAANARPILLLAVALVMVTTAAVAFVATRVVPGISIAGAVALGALVSPPDPVAATAIASKLHLPRRLVSMLEGEGLFNDVAALVLYQVAISAVVGGSFSPGDAAVKLLLAAVLALVIGFAFGWGVNRLILLLGNADPRPPVLISILAPTVCYVAAEEVHGSGVLAVLVYTLYSVSRPVDAADAQGRLTTDVFWSMTETLVTGIAFGLVGLEFQTAFQALNVPWTNLVGETVAIVGVVVGVRLLYLLPSVLLARRFYQRLQVHALADALQGVADSPRLQRQRGTDVPIGWRETLVVWWAGMRGVATVALALAIPVTVHSGAQFPARDRILFIAFAVVLVTLVLQGVTLPTLVRLLGVRAGERDGDDAESVLIERAAHAAAEALNHLQDDLDFQVEVWDRLNAFPTDLLARLRPQLSGDAHAPGTDAEQDRVQIRTGLERMLTAAREELLAARSERGIEPEMVDHLVRRLDLYSLPSAPR</sequence>
<feature type="transmembrane region" description="Helical" evidence="10">
    <location>
        <begin position="266"/>
        <end position="285"/>
    </location>
</feature>
<evidence type="ECO:0000256" key="1">
    <source>
        <dbReference type="ARBA" id="ARBA00004651"/>
    </source>
</evidence>
<keyword evidence="3 10" id="KW-1003">Cell membrane</keyword>
<feature type="transmembrane region" description="Helical" evidence="10">
    <location>
        <begin position="369"/>
        <end position="391"/>
    </location>
</feature>
<name>A0ABY4QVD1_9ACTN</name>
<dbReference type="InterPro" id="IPR018422">
    <property type="entry name" value="Cation/H_exchanger_CPA1"/>
</dbReference>
<keyword evidence="4 10" id="KW-0812">Transmembrane</keyword>
<organism evidence="12 13">
    <name type="scientific">Jatrophihabitans telluris</name>
    <dbReference type="NCBI Taxonomy" id="2038343"/>
    <lineage>
        <taxon>Bacteria</taxon>
        <taxon>Bacillati</taxon>
        <taxon>Actinomycetota</taxon>
        <taxon>Actinomycetes</taxon>
        <taxon>Jatrophihabitantales</taxon>
        <taxon>Jatrophihabitantaceae</taxon>
        <taxon>Jatrophihabitans</taxon>
    </lineage>
</organism>
<feature type="transmembrane region" description="Helical" evidence="10">
    <location>
        <begin position="179"/>
        <end position="200"/>
    </location>
</feature>
<dbReference type="Pfam" id="PF00999">
    <property type="entry name" value="Na_H_Exchanger"/>
    <property type="match status" value="1"/>
</dbReference>
<feature type="transmembrane region" description="Helical" evidence="10">
    <location>
        <begin position="27"/>
        <end position="45"/>
    </location>
</feature>
<evidence type="ECO:0000313" key="12">
    <source>
        <dbReference type="EMBL" id="UQX87574.1"/>
    </source>
</evidence>
<keyword evidence="5 10" id="KW-1133">Transmembrane helix</keyword>
<comment type="function">
    <text evidence="10">Na(+)/H(+) antiporter that extrudes sodium in exchange for external protons.</text>
</comment>
<keyword evidence="10" id="KW-0050">Antiport</keyword>
<evidence type="ECO:0000313" key="13">
    <source>
        <dbReference type="Proteomes" id="UP001056336"/>
    </source>
</evidence>
<evidence type="ECO:0000256" key="6">
    <source>
        <dbReference type="ARBA" id="ARBA00023053"/>
    </source>
</evidence>
<comment type="caution">
    <text evidence="10">Lacks conserved residue(s) required for the propagation of feature annotation.</text>
</comment>
<keyword evidence="13" id="KW-1185">Reference proteome</keyword>
<accession>A0ABY4QVD1</accession>
<comment type="similarity">
    <text evidence="10">Belongs to the monovalent cation:proton antiporter 1 (CPA1) transporter (TC 2.A.36) family.</text>
</comment>
<dbReference type="NCBIfam" id="TIGR00831">
    <property type="entry name" value="a_cpa1"/>
    <property type="match status" value="1"/>
</dbReference>
<dbReference type="InterPro" id="IPR006153">
    <property type="entry name" value="Cation/H_exchanger_TM"/>
</dbReference>
<feature type="domain" description="Cation/H+ exchanger transmembrane" evidence="11">
    <location>
        <begin position="13"/>
        <end position="427"/>
    </location>
</feature>
<comment type="subcellular location">
    <subcellularLocation>
        <location evidence="1 10">Cell membrane</location>
        <topology evidence="1 10">Multi-pass membrane protein</topology>
    </subcellularLocation>
</comment>
<reference evidence="12" key="2">
    <citation type="submission" date="2022-05" db="EMBL/GenBank/DDBJ databases">
        <authorList>
            <person name="Kim J.-S."/>
            <person name="Lee K."/>
            <person name="Suh M."/>
            <person name="Eom M."/>
            <person name="Kim J.-S."/>
            <person name="Kim D.-S."/>
            <person name="Ko S.-H."/>
            <person name="Shin Y."/>
            <person name="Lee J.-S."/>
        </authorList>
    </citation>
    <scope>NUCLEOTIDE SEQUENCE</scope>
    <source>
        <strain evidence="12">N237</strain>
    </source>
</reference>
<keyword evidence="2 10" id="KW-0813">Transport</keyword>
<protein>
    <submittedName>
        <fullName evidence="12">Na+/H+ antiporter</fullName>
    </submittedName>
</protein>
<evidence type="ECO:0000259" key="11">
    <source>
        <dbReference type="Pfam" id="PF00999"/>
    </source>
</evidence>
<feature type="transmembrane region" description="Helical" evidence="10">
    <location>
        <begin position="403"/>
        <end position="426"/>
    </location>
</feature>
<evidence type="ECO:0000256" key="2">
    <source>
        <dbReference type="ARBA" id="ARBA00022448"/>
    </source>
</evidence>
<evidence type="ECO:0000256" key="8">
    <source>
        <dbReference type="ARBA" id="ARBA00023136"/>
    </source>
</evidence>